<dbReference type="EMBL" id="NEDP02076529">
    <property type="protein sequence ID" value="OWF36645.1"/>
    <property type="molecule type" value="Genomic_DNA"/>
</dbReference>
<dbReference type="PANTHER" id="PTHR24229:SF40">
    <property type="entry name" value="ALLATOSTATIN C RECEPTOR 1-RELATED"/>
    <property type="match status" value="1"/>
</dbReference>
<dbReference type="GO" id="GO:0007218">
    <property type="term" value="P:neuropeptide signaling pathway"/>
    <property type="evidence" value="ECO:0007669"/>
    <property type="project" value="TreeGrafter"/>
</dbReference>
<name>A0A210PJI7_MIZYE</name>
<evidence type="ECO:0000256" key="1">
    <source>
        <dbReference type="ARBA" id="ARBA00004651"/>
    </source>
</evidence>
<keyword evidence="2" id="KW-1003">Cell membrane</keyword>
<feature type="transmembrane region" description="Helical" evidence="9">
    <location>
        <begin position="146"/>
        <end position="171"/>
    </location>
</feature>
<feature type="transmembrane region" description="Helical" evidence="9">
    <location>
        <begin position="30"/>
        <end position="51"/>
    </location>
</feature>
<keyword evidence="12" id="KW-1185">Reference proteome</keyword>
<evidence type="ECO:0000256" key="4">
    <source>
        <dbReference type="ARBA" id="ARBA00022989"/>
    </source>
</evidence>
<sequence length="299" mass="33535">MNTTVNDTGNDSILNNGDYAGLCVTSGCHAVVVIISLVSIPGALANALVCVRVCTDPRIRTPTFTALAALAFADFLFILLKYNSVVVFHFFYNGFVNAPFYLLVIDSMATVCGASSAYHVVLLYSFRYFKLVYPLKGYLWFTVKKILAISGGVWLGCTVFISVYIVIVYLMAESHPVLAFVFNIITTVVMAFFPLLIILILHFMKTTKLKYSIAATRADVTRIMSRMVTAIVIVYIITTTPANIRDIVSLGFQPLDSSWYHVFEEVCRVLMFINFAANPFIYLFFSSQFRQSILTCFMW</sequence>
<dbReference type="GO" id="GO:0005886">
    <property type="term" value="C:plasma membrane"/>
    <property type="evidence" value="ECO:0007669"/>
    <property type="project" value="UniProtKB-SubCell"/>
</dbReference>
<dbReference type="Gene3D" id="1.20.1070.10">
    <property type="entry name" value="Rhodopsin 7-helix transmembrane proteins"/>
    <property type="match status" value="1"/>
</dbReference>
<dbReference type="InterPro" id="IPR000276">
    <property type="entry name" value="GPCR_Rhodpsn"/>
</dbReference>
<dbReference type="Proteomes" id="UP000242188">
    <property type="component" value="Unassembled WGS sequence"/>
</dbReference>
<comment type="caution">
    <text evidence="11">The sequence shown here is derived from an EMBL/GenBank/DDBJ whole genome shotgun (WGS) entry which is preliminary data.</text>
</comment>
<dbReference type="GO" id="GO:0042923">
    <property type="term" value="F:neuropeptide binding"/>
    <property type="evidence" value="ECO:0007669"/>
    <property type="project" value="TreeGrafter"/>
</dbReference>
<keyword evidence="4 9" id="KW-1133">Transmembrane helix</keyword>
<keyword evidence="6 9" id="KW-0472">Membrane</keyword>
<dbReference type="STRING" id="6573.A0A210PJI7"/>
<evidence type="ECO:0000256" key="9">
    <source>
        <dbReference type="SAM" id="Phobius"/>
    </source>
</evidence>
<keyword evidence="5" id="KW-0297">G-protein coupled receptor</keyword>
<dbReference type="Pfam" id="PF00001">
    <property type="entry name" value="7tm_1"/>
    <property type="match status" value="1"/>
</dbReference>
<feature type="transmembrane region" description="Helical" evidence="9">
    <location>
        <begin position="100"/>
        <end position="126"/>
    </location>
</feature>
<feature type="transmembrane region" description="Helical" evidence="9">
    <location>
        <begin position="262"/>
        <end position="285"/>
    </location>
</feature>
<feature type="transmembrane region" description="Helical" evidence="9">
    <location>
        <begin position="223"/>
        <end position="242"/>
    </location>
</feature>
<gene>
    <name evidence="11" type="ORF">KP79_PYT03045</name>
</gene>
<comment type="subcellular location">
    <subcellularLocation>
        <location evidence="1">Cell membrane</location>
        <topology evidence="1">Multi-pass membrane protein</topology>
    </subcellularLocation>
</comment>
<evidence type="ECO:0000256" key="8">
    <source>
        <dbReference type="ARBA" id="ARBA00023224"/>
    </source>
</evidence>
<dbReference type="SUPFAM" id="SSF81321">
    <property type="entry name" value="Family A G protein-coupled receptor-like"/>
    <property type="match status" value="1"/>
</dbReference>
<feature type="transmembrane region" description="Helical" evidence="9">
    <location>
        <begin position="63"/>
        <end position="80"/>
    </location>
</feature>
<evidence type="ECO:0000313" key="11">
    <source>
        <dbReference type="EMBL" id="OWF36645.1"/>
    </source>
</evidence>
<reference evidence="11 12" key="1">
    <citation type="journal article" date="2017" name="Nat. Ecol. Evol.">
        <title>Scallop genome provides insights into evolution of bilaterian karyotype and development.</title>
        <authorList>
            <person name="Wang S."/>
            <person name="Zhang J."/>
            <person name="Jiao W."/>
            <person name="Li J."/>
            <person name="Xun X."/>
            <person name="Sun Y."/>
            <person name="Guo X."/>
            <person name="Huan P."/>
            <person name="Dong B."/>
            <person name="Zhang L."/>
            <person name="Hu X."/>
            <person name="Sun X."/>
            <person name="Wang J."/>
            <person name="Zhao C."/>
            <person name="Wang Y."/>
            <person name="Wang D."/>
            <person name="Huang X."/>
            <person name="Wang R."/>
            <person name="Lv J."/>
            <person name="Li Y."/>
            <person name="Zhang Z."/>
            <person name="Liu B."/>
            <person name="Lu W."/>
            <person name="Hui Y."/>
            <person name="Liang J."/>
            <person name="Zhou Z."/>
            <person name="Hou R."/>
            <person name="Li X."/>
            <person name="Liu Y."/>
            <person name="Li H."/>
            <person name="Ning X."/>
            <person name="Lin Y."/>
            <person name="Zhao L."/>
            <person name="Xing Q."/>
            <person name="Dou J."/>
            <person name="Li Y."/>
            <person name="Mao J."/>
            <person name="Guo H."/>
            <person name="Dou H."/>
            <person name="Li T."/>
            <person name="Mu C."/>
            <person name="Jiang W."/>
            <person name="Fu Q."/>
            <person name="Fu X."/>
            <person name="Miao Y."/>
            <person name="Liu J."/>
            <person name="Yu Q."/>
            <person name="Li R."/>
            <person name="Liao H."/>
            <person name="Li X."/>
            <person name="Kong Y."/>
            <person name="Jiang Z."/>
            <person name="Chourrout D."/>
            <person name="Li R."/>
            <person name="Bao Z."/>
        </authorList>
    </citation>
    <scope>NUCLEOTIDE SEQUENCE [LARGE SCALE GENOMIC DNA]</scope>
    <source>
        <strain evidence="11 12">PY_sf001</strain>
    </source>
</reference>
<proteinExistence type="predicted"/>
<protein>
    <submittedName>
        <fullName evidence="11">Somatostatin receptor type 4</fullName>
    </submittedName>
</protein>
<dbReference type="OrthoDB" id="6123136at2759"/>
<evidence type="ECO:0000256" key="3">
    <source>
        <dbReference type="ARBA" id="ARBA00022692"/>
    </source>
</evidence>
<keyword evidence="8" id="KW-0807">Transducer</keyword>
<feature type="transmembrane region" description="Helical" evidence="9">
    <location>
        <begin position="177"/>
        <end position="203"/>
    </location>
</feature>
<organism evidence="11 12">
    <name type="scientific">Mizuhopecten yessoensis</name>
    <name type="common">Japanese scallop</name>
    <name type="synonym">Patinopecten yessoensis</name>
    <dbReference type="NCBI Taxonomy" id="6573"/>
    <lineage>
        <taxon>Eukaryota</taxon>
        <taxon>Metazoa</taxon>
        <taxon>Spiralia</taxon>
        <taxon>Lophotrochozoa</taxon>
        <taxon>Mollusca</taxon>
        <taxon>Bivalvia</taxon>
        <taxon>Autobranchia</taxon>
        <taxon>Pteriomorphia</taxon>
        <taxon>Pectinida</taxon>
        <taxon>Pectinoidea</taxon>
        <taxon>Pectinidae</taxon>
        <taxon>Mizuhopecten</taxon>
    </lineage>
</organism>
<evidence type="ECO:0000259" key="10">
    <source>
        <dbReference type="PROSITE" id="PS50262"/>
    </source>
</evidence>
<evidence type="ECO:0000313" key="12">
    <source>
        <dbReference type="Proteomes" id="UP000242188"/>
    </source>
</evidence>
<dbReference type="CDD" id="cd00637">
    <property type="entry name" value="7tm_classA_rhodopsin-like"/>
    <property type="match status" value="1"/>
</dbReference>
<dbReference type="AlphaFoldDB" id="A0A210PJI7"/>
<evidence type="ECO:0000256" key="5">
    <source>
        <dbReference type="ARBA" id="ARBA00023040"/>
    </source>
</evidence>
<dbReference type="GO" id="GO:0004930">
    <property type="term" value="F:G protein-coupled receptor activity"/>
    <property type="evidence" value="ECO:0007669"/>
    <property type="project" value="UniProtKB-KW"/>
</dbReference>
<dbReference type="GO" id="GO:0043005">
    <property type="term" value="C:neuron projection"/>
    <property type="evidence" value="ECO:0007669"/>
    <property type="project" value="TreeGrafter"/>
</dbReference>
<keyword evidence="7 11" id="KW-0675">Receptor</keyword>
<dbReference type="PRINTS" id="PR00237">
    <property type="entry name" value="GPCRRHODOPSN"/>
</dbReference>
<dbReference type="PANTHER" id="PTHR24229">
    <property type="entry name" value="NEUROPEPTIDES RECEPTOR"/>
    <property type="match status" value="1"/>
</dbReference>
<accession>A0A210PJI7</accession>
<evidence type="ECO:0000256" key="2">
    <source>
        <dbReference type="ARBA" id="ARBA00022475"/>
    </source>
</evidence>
<dbReference type="PROSITE" id="PS50262">
    <property type="entry name" value="G_PROTEIN_RECEP_F1_2"/>
    <property type="match status" value="1"/>
</dbReference>
<evidence type="ECO:0000256" key="7">
    <source>
        <dbReference type="ARBA" id="ARBA00023170"/>
    </source>
</evidence>
<keyword evidence="3 9" id="KW-0812">Transmembrane</keyword>
<dbReference type="InterPro" id="IPR017452">
    <property type="entry name" value="GPCR_Rhodpsn_7TM"/>
</dbReference>
<evidence type="ECO:0000256" key="6">
    <source>
        <dbReference type="ARBA" id="ARBA00023136"/>
    </source>
</evidence>
<feature type="domain" description="G-protein coupled receptors family 1 profile" evidence="10">
    <location>
        <begin position="45"/>
        <end position="282"/>
    </location>
</feature>